<feature type="region of interest" description="Disordered" evidence="1">
    <location>
        <begin position="200"/>
        <end position="219"/>
    </location>
</feature>
<proteinExistence type="predicted"/>
<sequence>MSMSPAMLAALQSRNPLLVHLLKIELPSKTIRLVDGSGFVLWGGESYTAEDADFGKIAGFGEFTEAEGTEAPRQTVQLLPTGNAAIAALTAPNAQGSSVTIYAAAIDRQTGQVIGEPDVRFVGELDDAGFNHAQNSSLLELELATIWERLFDDNEGHRWNDAFWTYLFGSGARAFQHVTNAGQKMFWGYNGPSSGSGGSYGGGNGSIGGGNDHARYDQV</sequence>
<protein>
    <recommendedName>
        <fullName evidence="6">DUF2163 domain-containing protein</fullName>
    </recommendedName>
</protein>
<dbReference type="EMBL" id="CP066026">
    <property type="protein sequence ID" value="QQB89284.1"/>
    <property type="molecule type" value="Genomic_DNA"/>
</dbReference>
<name>A0A410NTN8_BREDI</name>
<accession>A0A410NTN8</accession>
<dbReference type="AlphaFoldDB" id="A0A410NTN8"/>
<evidence type="ECO:0000313" key="5">
    <source>
        <dbReference type="Proteomes" id="UP000596117"/>
    </source>
</evidence>
<dbReference type="EMBL" id="CP035093">
    <property type="protein sequence ID" value="QAT13354.1"/>
    <property type="molecule type" value="Genomic_DNA"/>
</dbReference>
<dbReference type="Proteomes" id="UP000596117">
    <property type="component" value="Chromosome"/>
</dbReference>
<evidence type="ECO:0000313" key="3">
    <source>
        <dbReference type="EMBL" id="QQB89284.1"/>
    </source>
</evidence>
<dbReference type="Proteomes" id="UP000287388">
    <property type="component" value="Chromosome"/>
</dbReference>
<feature type="compositionally biased region" description="Gly residues" evidence="1">
    <location>
        <begin position="200"/>
        <end position="211"/>
    </location>
</feature>
<evidence type="ECO:0000313" key="2">
    <source>
        <dbReference type="EMBL" id="QAT13354.1"/>
    </source>
</evidence>
<keyword evidence="5" id="KW-1185">Reference proteome</keyword>
<evidence type="ECO:0008006" key="6">
    <source>
        <dbReference type="Google" id="ProtNLM"/>
    </source>
</evidence>
<evidence type="ECO:0000256" key="1">
    <source>
        <dbReference type="SAM" id="MobiDB-lite"/>
    </source>
</evidence>
<dbReference type="RefSeq" id="WP_128719049.1">
    <property type="nucleotide sequence ID" value="NZ_BJNC01000054.1"/>
</dbReference>
<evidence type="ECO:0000313" key="4">
    <source>
        <dbReference type="Proteomes" id="UP000287388"/>
    </source>
</evidence>
<gene>
    <name evidence="2" type="ORF">EQG53_02710</name>
    <name evidence="3" type="ORF">I6H83_02240</name>
</gene>
<reference evidence="3 5" key="2">
    <citation type="submission" date="2020-12" db="EMBL/GenBank/DDBJ databases">
        <title>FDA dAtabase for Regulatory Grade micrObial Sequences (FDA-ARGOS): Supporting development and validation of Infectious Disease Dx tests.</title>
        <authorList>
            <person name="Kerrigan L."/>
            <person name="Long C."/>
            <person name="Tallon L."/>
            <person name="Sadzewicz L."/>
            <person name="Zhao X."/>
            <person name="Boylan J."/>
            <person name="Ott S."/>
            <person name="Bowen H."/>
            <person name="Vavikolanu K."/>
            <person name="Mehta A."/>
            <person name="Aluvathingal J."/>
            <person name="Nadendla S."/>
            <person name="Yan Y."/>
            <person name="Sichtig H."/>
        </authorList>
    </citation>
    <scope>NUCLEOTIDE SEQUENCE [LARGE SCALE GENOMIC DNA]</scope>
    <source>
        <strain evidence="3 5">FDAARGOS_1026</strain>
    </source>
</reference>
<reference evidence="2 4" key="1">
    <citation type="submission" date="2019-01" db="EMBL/GenBank/DDBJ databases">
        <title>Brevundimonas diminuta Genome sequencing and assembly.</title>
        <authorList>
            <person name="Chen H."/>
        </authorList>
    </citation>
    <scope>NUCLEOTIDE SEQUENCE [LARGE SCALE GENOMIC DNA]</scope>
    <source>
        <strain evidence="2">ATCC</strain>
        <strain evidence="4">ATCC(B) 19146</strain>
    </source>
</reference>
<dbReference type="KEGG" id="bdm:EQG53_02710"/>
<organism evidence="2 4">
    <name type="scientific">Brevundimonas diminuta</name>
    <name type="common">Pseudomonas diminuta</name>
    <dbReference type="NCBI Taxonomy" id="293"/>
    <lineage>
        <taxon>Bacteria</taxon>
        <taxon>Pseudomonadati</taxon>
        <taxon>Pseudomonadota</taxon>
        <taxon>Alphaproteobacteria</taxon>
        <taxon>Caulobacterales</taxon>
        <taxon>Caulobacteraceae</taxon>
        <taxon>Brevundimonas</taxon>
    </lineage>
</organism>